<dbReference type="Proteomes" id="UP000512222">
    <property type="component" value="Chromosome"/>
</dbReference>
<protein>
    <submittedName>
        <fullName evidence="3">IS200/IS605 family element transposase accessory protein TnpB</fullName>
    </submittedName>
</protein>
<dbReference type="InterPro" id="IPR010095">
    <property type="entry name" value="Cas12f1-like_TNB"/>
</dbReference>
<evidence type="ECO:0000256" key="1">
    <source>
        <dbReference type="ARBA" id="ARBA00023125"/>
    </source>
</evidence>
<dbReference type="EMBL" id="CP056573">
    <property type="protein sequence ID" value="QLV32359.1"/>
    <property type="molecule type" value="Genomic_DNA"/>
</dbReference>
<name>A0AAP9TXB9_CITFR</name>
<sequence>MAETEKKQLKTFSLHEKNMKYVAMMKKAVLRYKHVENMLNIILNRESDIIFALPADKRDYTVFNLLTNSIIMKAVISGNNGGEKTQKGIAQCKAYLELHHNDLYQQLLSEGQQLNDKNISQIITRLAKDWKNSLKNLKAYYAKSKKFTGKPNTPKAKKLSKVFNYSVPLEVSKFSLQKKNRLGINIWKKMEYVFFRDNDYLKDKTINNVTVALSHGHIYYQLSYQNKKNNDSGLNDWKGSENKKPEKAAGLDIGVHHLFSLFVNDEKTESLVYRNAKMIHYNCAFNKQMARLNTLLTRHVAEYKTVSKQDGTVVTVPERYTSYGQHIKKTISNMFNSRNLFMEGEMNKLSSALLQYLKKHEVTQLVLSKNLSFAKTEGTVELRKKTKQNFYQIPFGKFLNLIEEKAFHYGISITDIDEAYTSKTSSLTADVNQVKQMAANKEPITSNELNGVRGVKNQKLTRGLFKDKVLNTIIHADINAAVNHIKVGFPGCILTENLLKYRKKLNNPVKLKSANEFSFLLKENSDSRKKEVDTKSVQPALYVHDQV</sequence>
<dbReference type="NCBIfam" id="TIGR01766">
    <property type="entry name" value="IS200/IS605 family accessory protein TnpB-like domain"/>
    <property type="match status" value="1"/>
</dbReference>
<reference evidence="4" key="1">
    <citation type="submission" date="2020-06" db="EMBL/GenBank/DDBJ databases">
        <title>REHAB project genomes.</title>
        <authorList>
            <person name="Shaw L.P."/>
        </authorList>
    </citation>
    <scope>NUCLEOTIDE SEQUENCE [LARGE SCALE GENOMIC DNA]</scope>
    <source>
        <strain evidence="4">RHBSTW-00370</strain>
    </source>
</reference>
<gene>
    <name evidence="3" type="primary">tnpB</name>
    <name evidence="3" type="ORF">HV178_21245</name>
</gene>
<dbReference type="RefSeq" id="WP_181553641.1">
    <property type="nucleotide sequence ID" value="NZ_CP056573.1"/>
</dbReference>
<feature type="domain" description="Cas12f1-like TNB" evidence="2">
    <location>
        <begin position="395"/>
        <end position="483"/>
    </location>
</feature>
<evidence type="ECO:0000259" key="2">
    <source>
        <dbReference type="Pfam" id="PF07282"/>
    </source>
</evidence>
<keyword evidence="1" id="KW-0238">DNA-binding</keyword>
<evidence type="ECO:0000313" key="3">
    <source>
        <dbReference type="EMBL" id="QLV32359.1"/>
    </source>
</evidence>
<organism evidence="3 4">
    <name type="scientific">Citrobacter freundii</name>
    <dbReference type="NCBI Taxonomy" id="546"/>
    <lineage>
        <taxon>Bacteria</taxon>
        <taxon>Pseudomonadati</taxon>
        <taxon>Pseudomonadota</taxon>
        <taxon>Gammaproteobacteria</taxon>
        <taxon>Enterobacterales</taxon>
        <taxon>Enterobacteriaceae</taxon>
        <taxon>Citrobacter</taxon>
        <taxon>Citrobacter freundii complex</taxon>
    </lineage>
</organism>
<dbReference type="GO" id="GO:0003677">
    <property type="term" value="F:DNA binding"/>
    <property type="evidence" value="ECO:0007669"/>
    <property type="project" value="UniProtKB-KW"/>
</dbReference>
<accession>A0AAP9TXB9</accession>
<dbReference type="AlphaFoldDB" id="A0AAP9TXB9"/>
<dbReference type="Pfam" id="PF07282">
    <property type="entry name" value="Cas12f1-like_TNB"/>
    <property type="match status" value="1"/>
</dbReference>
<evidence type="ECO:0000313" key="4">
    <source>
        <dbReference type="Proteomes" id="UP000512222"/>
    </source>
</evidence>
<proteinExistence type="predicted"/>